<feature type="compositionally biased region" description="Basic residues" evidence="1">
    <location>
        <begin position="265"/>
        <end position="274"/>
    </location>
</feature>
<feature type="region of interest" description="Disordered" evidence="1">
    <location>
        <begin position="240"/>
        <end position="274"/>
    </location>
</feature>
<evidence type="ECO:0000313" key="3">
    <source>
        <dbReference type="Proteomes" id="UP001362899"/>
    </source>
</evidence>
<evidence type="ECO:0000313" key="2">
    <source>
        <dbReference type="EMBL" id="GMM51603.1"/>
    </source>
</evidence>
<keyword evidence="3" id="KW-1185">Reference proteome</keyword>
<comment type="caution">
    <text evidence="2">The sequence shown here is derived from an EMBL/GenBank/DDBJ whole genome shotgun (WGS) entry which is preliminary data.</text>
</comment>
<protein>
    <submittedName>
        <fullName evidence="2">Uncharacterized protein</fullName>
    </submittedName>
</protein>
<name>A0AAV5RJH7_STABA</name>
<reference evidence="2 3" key="1">
    <citation type="journal article" date="2023" name="Elife">
        <title>Identification of key yeast species and microbe-microbe interactions impacting larval growth of Drosophila in the wild.</title>
        <authorList>
            <person name="Mure A."/>
            <person name="Sugiura Y."/>
            <person name="Maeda R."/>
            <person name="Honda K."/>
            <person name="Sakurai N."/>
            <person name="Takahashi Y."/>
            <person name="Watada M."/>
            <person name="Katoh T."/>
            <person name="Gotoh A."/>
            <person name="Gotoh Y."/>
            <person name="Taniguchi I."/>
            <person name="Nakamura K."/>
            <person name="Hayashi T."/>
            <person name="Katayama T."/>
            <person name="Uemura T."/>
            <person name="Hattori Y."/>
        </authorList>
    </citation>
    <scope>NUCLEOTIDE SEQUENCE [LARGE SCALE GENOMIC DNA]</scope>
    <source>
        <strain evidence="2 3">SB-73</strain>
    </source>
</reference>
<dbReference type="AlphaFoldDB" id="A0AAV5RJH7"/>
<organism evidence="2 3">
    <name type="scientific">Starmerella bacillaris</name>
    <name type="common">Yeast</name>
    <name type="synonym">Candida zemplinina</name>
    <dbReference type="NCBI Taxonomy" id="1247836"/>
    <lineage>
        <taxon>Eukaryota</taxon>
        <taxon>Fungi</taxon>
        <taxon>Dikarya</taxon>
        <taxon>Ascomycota</taxon>
        <taxon>Saccharomycotina</taxon>
        <taxon>Dipodascomycetes</taxon>
        <taxon>Dipodascales</taxon>
        <taxon>Trichomonascaceae</taxon>
        <taxon>Starmerella</taxon>
    </lineage>
</organism>
<dbReference type="Proteomes" id="UP001362899">
    <property type="component" value="Unassembled WGS sequence"/>
</dbReference>
<accession>A0AAV5RJH7</accession>
<dbReference type="EMBL" id="BTGC01000008">
    <property type="protein sequence ID" value="GMM51603.1"/>
    <property type="molecule type" value="Genomic_DNA"/>
</dbReference>
<proteinExistence type="predicted"/>
<sequence length="274" mass="31196">MDNVLNTIAHPATGHFFQALPLTLGSGLKVTATALSKNAETFYLRKDNVKPGRTINVYDNRGNIRYTINRDRRARSKWYIYEQPSNIEVARIDAGFFGRTVAVKGKGRLRMVVGPGLLGKLHRHYYDSEGNLYEWSRRSNYLERISNPGGGYEESRERVALTRVLRPKKFDWELIVDTNKVDLVSTLGTSFIMMKTQWLDNKASQAPSTSGISGDHSQQQNTQNSAYNLDEWDDLENTSDDGLLMYKSSGQPLEPRDFFNPPRGNRNRKVKTTI</sequence>
<gene>
    <name evidence="2" type="ORF">DASB73_025660</name>
</gene>
<evidence type="ECO:0000256" key="1">
    <source>
        <dbReference type="SAM" id="MobiDB-lite"/>
    </source>
</evidence>